<dbReference type="Gene3D" id="3.90.1200.10">
    <property type="match status" value="1"/>
</dbReference>
<proteinExistence type="inferred from homology"/>
<dbReference type="EC" id="2.7.1.12" evidence="3"/>
<protein>
    <recommendedName>
        <fullName evidence="3">gluconokinase</fullName>
        <ecNumber evidence="3">2.7.1.12</ecNumber>
    </recommendedName>
</protein>
<dbReference type="InterPro" id="IPR011009">
    <property type="entry name" value="Kinase-like_dom_sf"/>
</dbReference>
<evidence type="ECO:0000256" key="2">
    <source>
        <dbReference type="ARBA" id="ARBA00008420"/>
    </source>
</evidence>
<reference evidence="10 11" key="2">
    <citation type="submission" date="2018-06" db="EMBL/GenBank/DDBJ databases">
        <title>Metagenomic assembly of (sub)arctic Cyanobacteria and their associated microbiome from non-axenic cultures.</title>
        <authorList>
            <person name="Baurain D."/>
        </authorList>
    </citation>
    <scope>NUCLEOTIDE SEQUENCE [LARGE SCALE GENOMIC DNA]</scope>
    <source>
        <strain evidence="10">ULC129bin1</strain>
    </source>
</reference>
<evidence type="ECO:0000256" key="3">
    <source>
        <dbReference type="ARBA" id="ARBA00012054"/>
    </source>
</evidence>
<sequence>MPDSSLPTLVQQMLLPEFYSHPVTEPVRLMQTHVSYVLLTGDYVYKLKKPVNFGFLDYSTLEKREHFCQEELRLNQRGAGSLYLSVVQINESAGVYEIDGEGDAADYAVKMRQFPQSALLSSQFEQGEFDEVKVRSLAKTIAEFHSKTRTSDHIRSYGTVEKIREAFDENYAQTEGFVGGDAVSKPQTQKQFDETKAYTDNFFATRQELLQQRLDKDRIRACHGDLHLGNICEWNDKILLFDCIEFNEPFRFVDVMYDIAYVVMDLEIAGRKDLSNAFINQYAEETGDWEGLKVLPMYVSRQSYVRAKVTSFMLGDPSVSDEDKKAASEKAAKYYRLSWSYLQDYQPGEKGSIAAMAGLSGSGKSTTARLLAEQSGAIHLRSDAVRKHLAGIPLDQKGGDDLYTAEMSDKTYSRLIDLGVQLANEGYSVVLDAKFDRKAKREEAIAAAKAQNLPLAFVHCQAPEDVLKTRLDQRSGDIADATADILARQSMEPFAETDTVKVVDTTQSRAEIQKQLGDIF</sequence>
<dbReference type="SUPFAM" id="SSF56112">
    <property type="entry name" value="Protein kinase-like (PK-like)"/>
    <property type="match status" value="1"/>
</dbReference>
<dbReference type="GO" id="GO:0005975">
    <property type="term" value="P:carbohydrate metabolic process"/>
    <property type="evidence" value="ECO:0007669"/>
    <property type="project" value="InterPro"/>
</dbReference>
<evidence type="ECO:0000313" key="10">
    <source>
        <dbReference type="EMBL" id="PZO18248.1"/>
    </source>
</evidence>
<dbReference type="CDD" id="cd02021">
    <property type="entry name" value="GntK"/>
    <property type="match status" value="1"/>
</dbReference>
<evidence type="ECO:0000259" key="9">
    <source>
        <dbReference type="Pfam" id="PF01636"/>
    </source>
</evidence>
<keyword evidence="6 10" id="KW-0418">Kinase</keyword>
<dbReference type="AlphaFoldDB" id="A0A2W4WGC1"/>
<dbReference type="GO" id="GO:0005524">
    <property type="term" value="F:ATP binding"/>
    <property type="evidence" value="ECO:0007669"/>
    <property type="project" value="UniProtKB-KW"/>
</dbReference>
<dbReference type="EMBL" id="QBMC01000057">
    <property type="protein sequence ID" value="PZO18248.1"/>
    <property type="molecule type" value="Genomic_DNA"/>
</dbReference>
<dbReference type="PANTHER" id="PTHR43883">
    <property type="entry name" value="SLR0207 PROTEIN"/>
    <property type="match status" value="1"/>
</dbReference>
<dbReference type="InterPro" id="IPR027417">
    <property type="entry name" value="P-loop_NTPase"/>
</dbReference>
<accession>A0A2W4WGC1</accession>
<dbReference type="Pfam" id="PF01636">
    <property type="entry name" value="APH"/>
    <property type="match status" value="1"/>
</dbReference>
<evidence type="ECO:0000313" key="11">
    <source>
        <dbReference type="Proteomes" id="UP000249354"/>
    </source>
</evidence>
<gene>
    <name evidence="10" type="ORF">DCF25_10020</name>
</gene>
<evidence type="ECO:0000256" key="7">
    <source>
        <dbReference type="ARBA" id="ARBA00022840"/>
    </source>
</evidence>
<dbReference type="InterPro" id="IPR002575">
    <property type="entry name" value="Aminoglycoside_PTrfase"/>
</dbReference>
<evidence type="ECO:0000256" key="8">
    <source>
        <dbReference type="ARBA" id="ARBA00048090"/>
    </source>
</evidence>
<dbReference type="InterPro" id="IPR052732">
    <property type="entry name" value="Cell-binding_unc_protein"/>
</dbReference>
<keyword evidence="5" id="KW-0547">Nucleotide-binding</keyword>
<keyword evidence="4" id="KW-0808">Transferase</keyword>
<comment type="catalytic activity">
    <reaction evidence="8">
        <text>D-gluconate + ATP = 6-phospho-D-gluconate + ADP + H(+)</text>
        <dbReference type="Rhea" id="RHEA:19433"/>
        <dbReference type="ChEBI" id="CHEBI:15378"/>
        <dbReference type="ChEBI" id="CHEBI:18391"/>
        <dbReference type="ChEBI" id="CHEBI:30616"/>
        <dbReference type="ChEBI" id="CHEBI:58759"/>
        <dbReference type="ChEBI" id="CHEBI:456216"/>
        <dbReference type="EC" id="2.7.1.12"/>
    </reaction>
</comment>
<evidence type="ECO:0000256" key="4">
    <source>
        <dbReference type="ARBA" id="ARBA00022679"/>
    </source>
</evidence>
<comment type="pathway">
    <text evidence="1">Carbohydrate acid metabolism.</text>
</comment>
<keyword evidence="7" id="KW-0067">ATP-binding</keyword>
<comment type="similarity">
    <text evidence="2">Belongs to the gluconokinase GntK/GntV family.</text>
</comment>
<dbReference type="InterPro" id="IPR006001">
    <property type="entry name" value="Therm_gnt_kin"/>
</dbReference>
<comment type="caution">
    <text evidence="10">The sequence shown here is derived from an EMBL/GenBank/DDBJ whole genome shotgun (WGS) entry which is preliminary data.</text>
</comment>
<dbReference type="SUPFAM" id="SSF52540">
    <property type="entry name" value="P-loop containing nucleoside triphosphate hydrolases"/>
    <property type="match status" value="1"/>
</dbReference>
<dbReference type="GO" id="GO:0046316">
    <property type="term" value="F:gluconokinase activity"/>
    <property type="evidence" value="ECO:0007669"/>
    <property type="project" value="UniProtKB-EC"/>
</dbReference>
<feature type="domain" description="Aminoglycoside phosphotransferase" evidence="9">
    <location>
        <begin position="135"/>
        <end position="293"/>
    </location>
</feature>
<dbReference type="Pfam" id="PF13671">
    <property type="entry name" value="AAA_33"/>
    <property type="match status" value="1"/>
</dbReference>
<reference evidence="11" key="1">
    <citation type="submission" date="2018-04" db="EMBL/GenBank/DDBJ databases">
        <authorList>
            <person name="Cornet L."/>
        </authorList>
    </citation>
    <scope>NUCLEOTIDE SEQUENCE [LARGE SCALE GENOMIC DNA]</scope>
</reference>
<organism evidence="10 11">
    <name type="scientific">Leptolyngbya foveolarum</name>
    <dbReference type="NCBI Taxonomy" id="47253"/>
    <lineage>
        <taxon>Bacteria</taxon>
        <taxon>Bacillati</taxon>
        <taxon>Cyanobacteriota</taxon>
        <taxon>Cyanophyceae</taxon>
        <taxon>Leptolyngbyales</taxon>
        <taxon>Leptolyngbyaceae</taxon>
        <taxon>Leptolyngbya group</taxon>
        <taxon>Leptolyngbya</taxon>
    </lineage>
</organism>
<dbReference type="PANTHER" id="PTHR43883:SF1">
    <property type="entry name" value="GLUCONOKINASE"/>
    <property type="match status" value="1"/>
</dbReference>
<dbReference type="Proteomes" id="UP000249354">
    <property type="component" value="Unassembled WGS sequence"/>
</dbReference>
<evidence type="ECO:0000256" key="5">
    <source>
        <dbReference type="ARBA" id="ARBA00022741"/>
    </source>
</evidence>
<evidence type="ECO:0000256" key="1">
    <source>
        <dbReference type="ARBA" id="ARBA00004761"/>
    </source>
</evidence>
<evidence type="ECO:0000256" key="6">
    <source>
        <dbReference type="ARBA" id="ARBA00022777"/>
    </source>
</evidence>
<dbReference type="Gene3D" id="3.40.50.300">
    <property type="entry name" value="P-loop containing nucleotide triphosphate hydrolases"/>
    <property type="match status" value="1"/>
</dbReference>
<name>A0A2W4WGC1_9CYAN</name>